<dbReference type="HAMAP" id="MF_00402">
    <property type="entry name" value="Ribosomal_bL19"/>
    <property type="match status" value="1"/>
</dbReference>
<dbReference type="PANTHER" id="PTHR15680">
    <property type="entry name" value="RIBOSOMAL PROTEIN L19"/>
    <property type="match status" value="1"/>
</dbReference>
<dbReference type="PIRSF" id="PIRSF002191">
    <property type="entry name" value="Ribosomal_L19"/>
    <property type="match status" value="1"/>
</dbReference>
<evidence type="ECO:0000256" key="4">
    <source>
        <dbReference type="ARBA" id="ARBA00035171"/>
    </source>
</evidence>
<comment type="function">
    <text evidence="5 6">This protein is located at the 30S-50S ribosomal subunit interface and may play a role in the structure and function of the aminoacyl-tRNA binding site.</text>
</comment>
<evidence type="ECO:0000256" key="3">
    <source>
        <dbReference type="ARBA" id="ARBA00023274"/>
    </source>
</evidence>
<evidence type="ECO:0000256" key="1">
    <source>
        <dbReference type="ARBA" id="ARBA00005781"/>
    </source>
</evidence>
<dbReference type="EMBL" id="MGDI01000004">
    <property type="protein sequence ID" value="OGL55137.1"/>
    <property type="molecule type" value="Genomic_DNA"/>
</dbReference>
<dbReference type="Pfam" id="PF01245">
    <property type="entry name" value="Ribosomal_L19"/>
    <property type="match status" value="1"/>
</dbReference>
<organism evidence="7 8">
    <name type="scientific">Candidatus Schekmanbacteria bacterium RIFCSPLOWO2_12_FULL_38_15</name>
    <dbReference type="NCBI Taxonomy" id="1817883"/>
    <lineage>
        <taxon>Bacteria</taxon>
        <taxon>Candidatus Schekmaniibacteriota</taxon>
    </lineage>
</organism>
<dbReference type="PRINTS" id="PR00061">
    <property type="entry name" value="RIBOSOMALL19"/>
</dbReference>
<dbReference type="InterPro" id="IPR008991">
    <property type="entry name" value="Translation_prot_SH3-like_sf"/>
</dbReference>
<proteinExistence type="inferred from homology"/>
<evidence type="ECO:0000313" key="7">
    <source>
        <dbReference type="EMBL" id="OGL55137.1"/>
    </source>
</evidence>
<evidence type="ECO:0000313" key="8">
    <source>
        <dbReference type="Proteomes" id="UP000178082"/>
    </source>
</evidence>
<dbReference type="STRING" id="1817883.A3G31_02760"/>
<evidence type="ECO:0000256" key="2">
    <source>
        <dbReference type="ARBA" id="ARBA00022980"/>
    </source>
</evidence>
<dbReference type="PANTHER" id="PTHR15680:SF9">
    <property type="entry name" value="LARGE RIBOSOMAL SUBUNIT PROTEIN BL19M"/>
    <property type="match status" value="1"/>
</dbReference>
<name>A0A1F7SPL7_9BACT</name>
<evidence type="ECO:0000256" key="5">
    <source>
        <dbReference type="HAMAP-Rule" id="MF_00402"/>
    </source>
</evidence>
<dbReference type="NCBIfam" id="TIGR01024">
    <property type="entry name" value="rplS_bact"/>
    <property type="match status" value="1"/>
</dbReference>
<dbReference type="GO" id="GO:0003735">
    <property type="term" value="F:structural constituent of ribosome"/>
    <property type="evidence" value="ECO:0007669"/>
    <property type="project" value="InterPro"/>
</dbReference>
<comment type="similarity">
    <text evidence="1 5 6">Belongs to the bacterial ribosomal protein bL19 family.</text>
</comment>
<dbReference type="InterPro" id="IPR001857">
    <property type="entry name" value="Ribosomal_bL19"/>
</dbReference>
<reference evidence="7 8" key="1">
    <citation type="journal article" date="2016" name="Nat. Commun.">
        <title>Thousands of microbial genomes shed light on interconnected biogeochemical processes in an aquifer system.</title>
        <authorList>
            <person name="Anantharaman K."/>
            <person name="Brown C.T."/>
            <person name="Hug L.A."/>
            <person name="Sharon I."/>
            <person name="Castelle C.J."/>
            <person name="Probst A.J."/>
            <person name="Thomas B.C."/>
            <person name="Singh A."/>
            <person name="Wilkins M.J."/>
            <person name="Karaoz U."/>
            <person name="Brodie E.L."/>
            <person name="Williams K.H."/>
            <person name="Hubbard S.S."/>
            <person name="Banfield J.F."/>
        </authorList>
    </citation>
    <scope>NUCLEOTIDE SEQUENCE [LARGE SCALE GENOMIC DNA]</scope>
</reference>
<accession>A0A1F7SPL7</accession>
<dbReference type="Proteomes" id="UP000178082">
    <property type="component" value="Unassembled WGS sequence"/>
</dbReference>
<evidence type="ECO:0000256" key="6">
    <source>
        <dbReference type="RuleBase" id="RU000559"/>
    </source>
</evidence>
<comment type="caution">
    <text evidence="7">The sequence shown here is derived from an EMBL/GenBank/DDBJ whole genome shotgun (WGS) entry which is preliminary data.</text>
</comment>
<dbReference type="GO" id="GO:0022625">
    <property type="term" value="C:cytosolic large ribosomal subunit"/>
    <property type="evidence" value="ECO:0007669"/>
    <property type="project" value="TreeGrafter"/>
</dbReference>
<dbReference type="SUPFAM" id="SSF50104">
    <property type="entry name" value="Translation proteins SH3-like domain"/>
    <property type="match status" value="1"/>
</dbReference>
<keyword evidence="3 5" id="KW-0687">Ribonucleoprotein</keyword>
<keyword evidence="2 5" id="KW-0689">Ribosomal protein</keyword>
<dbReference type="Gene3D" id="2.30.30.790">
    <property type="match status" value="1"/>
</dbReference>
<dbReference type="GO" id="GO:0006412">
    <property type="term" value="P:translation"/>
    <property type="evidence" value="ECO:0007669"/>
    <property type="project" value="UniProtKB-UniRule"/>
</dbReference>
<dbReference type="InterPro" id="IPR038657">
    <property type="entry name" value="Ribosomal_bL19_sf"/>
</dbReference>
<dbReference type="FunFam" id="2.30.30.790:FF:000001">
    <property type="entry name" value="50S ribosomal protein L19"/>
    <property type="match status" value="1"/>
</dbReference>
<gene>
    <name evidence="5" type="primary">rplS</name>
    <name evidence="7" type="ORF">A3G31_02760</name>
</gene>
<dbReference type="AlphaFoldDB" id="A0A1F7SPL7"/>
<protein>
    <recommendedName>
        <fullName evidence="4 5">Large ribosomal subunit protein bL19</fullName>
    </recommendedName>
</protein>
<sequence>MGVFQELMNEEIKNIKFPEFGPGDTVKVHFQVIEGEKERTQVFEGTVLQRKTHGINSTFTVRKISGGVGVERIFPLYSPLLKKIVVVKRGEVRRAKVYYLRGKTGKAAKVKEKEFKKENSV</sequence>